<comment type="caution">
    <text evidence="2">The sequence shown here is derived from an EMBL/GenBank/DDBJ whole genome shotgun (WGS) entry which is preliminary data.</text>
</comment>
<protein>
    <submittedName>
        <fullName evidence="2">Uncharacterized protein</fullName>
    </submittedName>
</protein>
<dbReference type="Proteomes" id="UP000737018">
    <property type="component" value="Unassembled WGS sequence"/>
</dbReference>
<keyword evidence="1" id="KW-1133">Transmembrane helix</keyword>
<evidence type="ECO:0000313" key="2">
    <source>
        <dbReference type="EMBL" id="KAF3956510.1"/>
    </source>
</evidence>
<dbReference type="AlphaFoldDB" id="A0A8J4QV69"/>
<reference evidence="2" key="1">
    <citation type="submission" date="2020-03" db="EMBL/GenBank/DDBJ databases">
        <title>Castanea mollissima Vanexum genome sequencing.</title>
        <authorList>
            <person name="Staton M."/>
        </authorList>
    </citation>
    <scope>NUCLEOTIDE SEQUENCE</scope>
    <source>
        <tissue evidence="2">Leaf</tissue>
    </source>
</reference>
<gene>
    <name evidence="2" type="ORF">CMV_018368</name>
</gene>
<evidence type="ECO:0000256" key="1">
    <source>
        <dbReference type="SAM" id="Phobius"/>
    </source>
</evidence>
<sequence>MGRSMHKFSYFSPPYSGEEKMLLQLDLAGKAAYLLTVIVLLFLYIHKYKCNRRGGRHVRTTNHVNVVRGDNGGETIRGQIIMRVRADVAGGEVSDTTGGQYAGEVQFNVAGDDDGGTINGEIDMGPTSLAATMPF</sequence>
<keyword evidence="3" id="KW-1185">Reference proteome</keyword>
<dbReference type="OrthoDB" id="1722715at2759"/>
<name>A0A8J4QV69_9ROSI</name>
<proteinExistence type="predicted"/>
<dbReference type="EMBL" id="JRKL02003066">
    <property type="protein sequence ID" value="KAF3956510.1"/>
    <property type="molecule type" value="Genomic_DNA"/>
</dbReference>
<keyword evidence="1" id="KW-0472">Membrane</keyword>
<feature type="transmembrane region" description="Helical" evidence="1">
    <location>
        <begin position="27"/>
        <end position="46"/>
    </location>
</feature>
<accession>A0A8J4QV69</accession>
<keyword evidence="1" id="KW-0812">Transmembrane</keyword>
<organism evidence="2 3">
    <name type="scientific">Castanea mollissima</name>
    <name type="common">Chinese chestnut</name>
    <dbReference type="NCBI Taxonomy" id="60419"/>
    <lineage>
        <taxon>Eukaryota</taxon>
        <taxon>Viridiplantae</taxon>
        <taxon>Streptophyta</taxon>
        <taxon>Embryophyta</taxon>
        <taxon>Tracheophyta</taxon>
        <taxon>Spermatophyta</taxon>
        <taxon>Magnoliopsida</taxon>
        <taxon>eudicotyledons</taxon>
        <taxon>Gunneridae</taxon>
        <taxon>Pentapetalae</taxon>
        <taxon>rosids</taxon>
        <taxon>fabids</taxon>
        <taxon>Fagales</taxon>
        <taxon>Fagaceae</taxon>
        <taxon>Castanea</taxon>
    </lineage>
</organism>
<evidence type="ECO:0000313" key="3">
    <source>
        <dbReference type="Proteomes" id="UP000737018"/>
    </source>
</evidence>